<dbReference type="SUPFAM" id="SSF50891">
    <property type="entry name" value="Cyclophilin-like"/>
    <property type="match status" value="1"/>
</dbReference>
<sequence length="217" mass="23641">MIKKLSLLLLTLGLLTACGGAKEKVEEDIITDPNRGETSTKSWDTPPEMAIETGQKLKAIIETSKGDMKVELFADDAPKTVNNFVFLAKEDFYNNVVFHRIMKDFMIQTGDPTGTGMGGPGYTFEDELPSPYSYDKGIVAMANAGANTNSSQFFICSGPDCARSLNPNPNYTIFGRVIEGEDVLDQLASTPVKAGPTGEPSQPTEEVYIKQIVIEEE</sequence>
<dbReference type="PROSITE" id="PS51257">
    <property type="entry name" value="PROKAR_LIPOPROTEIN"/>
    <property type="match status" value="1"/>
</dbReference>
<dbReference type="EC" id="5.2.1.8" evidence="5"/>
<keyword evidence="8" id="KW-1185">Reference proteome</keyword>
<dbReference type="InterPro" id="IPR044666">
    <property type="entry name" value="Cyclophilin_A-like"/>
</dbReference>
<dbReference type="OrthoDB" id="9807797at2"/>
<dbReference type="GO" id="GO:0006457">
    <property type="term" value="P:protein folding"/>
    <property type="evidence" value="ECO:0007669"/>
    <property type="project" value="InterPro"/>
</dbReference>
<dbReference type="Gene3D" id="2.40.100.10">
    <property type="entry name" value="Cyclophilin-like"/>
    <property type="match status" value="1"/>
</dbReference>
<dbReference type="GO" id="GO:0003755">
    <property type="term" value="F:peptidyl-prolyl cis-trans isomerase activity"/>
    <property type="evidence" value="ECO:0007669"/>
    <property type="project" value="UniProtKB-UniRule"/>
</dbReference>
<comment type="catalytic activity">
    <reaction evidence="1 5">
        <text>[protein]-peptidylproline (omega=180) = [protein]-peptidylproline (omega=0)</text>
        <dbReference type="Rhea" id="RHEA:16237"/>
        <dbReference type="Rhea" id="RHEA-COMP:10747"/>
        <dbReference type="Rhea" id="RHEA-COMP:10748"/>
        <dbReference type="ChEBI" id="CHEBI:83833"/>
        <dbReference type="ChEBI" id="CHEBI:83834"/>
        <dbReference type="EC" id="5.2.1.8"/>
    </reaction>
</comment>
<dbReference type="Proteomes" id="UP000284219">
    <property type="component" value="Unassembled WGS sequence"/>
</dbReference>
<dbReference type="AlphaFoldDB" id="A0A419SQZ5"/>
<proteinExistence type="inferred from homology"/>
<evidence type="ECO:0000256" key="4">
    <source>
        <dbReference type="ARBA" id="ARBA00023235"/>
    </source>
</evidence>
<feature type="signal peptide" evidence="5">
    <location>
        <begin position="1"/>
        <end position="21"/>
    </location>
</feature>
<dbReference type="PRINTS" id="PR00153">
    <property type="entry name" value="CSAPPISMRASE"/>
</dbReference>
<accession>A0A419SQZ5</accession>
<dbReference type="EMBL" id="MCHY01000002">
    <property type="protein sequence ID" value="RKD26825.1"/>
    <property type="molecule type" value="Genomic_DNA"/>
</dbReference>
<reference evidence="7 8" key="1">
    <citation type="submission" date="2016-08" db="EMBL/GenBank/DDBJ databases">
        <title>Novel Firmicute Genomes.</title>
        <authorList>
            <person name="Poppleton D.I."/>
            <person name="Gribaldo S."/>
        </authorList>
    </citation>
    <scope>NUCLEOTIDE SEQUENCE [LARGE SCALE GENOMIC DNA]</scope>
    <source>
        <strain evidence="7 8">RAOx-1</strain>
    </source>
</reference>
<dbReference type="Pfam" id="PF00160">
    <property type="entry name" value="Pro_isomerase"/>
    <property type="match status" value="1"/>
</dbReference>
<dbReference type="PROSITE" id="PS50072">
    <property type="entry name" value="CSA_PPIASE_2"/>
    <property type="match status" value="1"/>
</dbReference>
<dbReference type="PANTHER" id="PTHR45625">
    <property type="entry name" value="PEPTIDYL-PROLYL CIS-TRANS ISOMERASE-RELATED"/>
    <property type="match status" value="1"/>
</dbReference>
<keyword evidence="5" id="KW-0732">Signal</keyword>
<dbReference type="PANTHER" id="PTHR45625:SF4">
    <property type="entry name" value="PEPTIDYLPROLYL ISOMERASE DOMAIN AND WD REPEAT-CONTAINING PROTEIN 1"/>
    <property type="match status" value="1"/>
</dbReference>
<comment type="caution">
    <text evidence="7">The sequence shown here is derived from an EMBL/GenBank/DDBJ whole genome shotgun (WGS) entry which is preliminary data.</text>
</comment>
<evidence type="ECO:0000259" key="6">
    <source>
        <dbReference type="PROSITE" id="PS50072"/>
    </source>
</evidence>
<evidence type="ECO:0000256" key="5">
    <source>
        <dbReference type="RuleBase" id="RU363019"/>
    </source>
</evidence>
<protein>
    <recommendedName>
        <fullName evidence="5">Peptidyl-prolyl cis-trans isomerase</fullName>
        <shortName evidence="5">PPIase</shortName>
        <ecNumber evidence="5">5.2.1.8</ecNumber>
    </recommendedName>
</protein>
<dbReference type="CDD" id="cd00317">
    <property type="entry name" value="cyclophilin"/>
    <property type="match status" value="1"/>
</dbReference>
<keyword evidence="4 5" id="KW-0413">Isomerase</keyword>
<gene>
    <name evidence="7" type="ORF">BEP19_16675</name>
</gene>
<evidence type="ECO:0000313" key="8">
    <source>
        <dbReference type="Proteomes" id="UP000284219"/>
    </source>
</evidence>
<organism evidence="7 8">
    <name type="scientific">Ammoniphilus oxalaticus</name>
    <dbReference type="NCBI Taxonomy" id="66863"/>
    <lineage>
        <taxon>Bacteria</taxon>
        <taxon>Bacillati</taxon>
        <taxon>Bacillota</taxon>
        <taxon>Bacilli</taxon>
        <taxon>Bacillales</taxon>
        <taxon>Paenibacillaceae</taxon>
        <taxon>Aneurinibacillus group</taxon>
        <taxon>Ammoniphilus</taxon>
    </lineage>
</organism>
<evidence type="ECO:0000256" key="3">
    <source>
        <dbReference type="ARBA" id="ARBA00023110"/>
    </source>
</evidence>
<evidence type="ECO:0000313" key="7">
    <source>
        <dbReference type="EMBL" id="RKD26825.1"/>
    </source>
</evidence>
<name>A0A419SQZ5_9BACL</name>
<dbReference type="PROSITE" id="PS00170">
    <property type="entry name" value="CSA_PPIASE_1"/>
    <property type="match status" value="1"/>
</dbReference>
<evidence type="ECO:0000256" key="2">
    <source>
        <dbReference type="ARBA" id="ARBA00002388"/>
    </source>
</evidence>
<comment type="function">
    <text evidence="2 5">PPIases accelerate the folding of proteins. It catalyzes the cis-trans isomerization of proline imidic peptide bonds in oligopeptides.</text>
</comment>
<dbReference type="InterPro" id="IPR002130">
    <property type="entry name" value="Cyclophilin-type_PPIase_dom"/>
</dbReference>
<dbReference type="InterPro" id="IPR020892">
    <property type="entry name" value="Cyclophilin-type_PPIase_CS"/>
</dbReference>
<dbReference type="RefSeq" id="WP_120188114.1">
    <property type="nucleotide sequence ID" value="NZ_MCHY01000002.1"/>
</dbReference>
<feature type="chain" id="PRO_5039746727" description="Peptidyl-prolyl cis-trans isomerase" evidence="5">
    <location>
        <begin position="22"/>
        <end position="217"/>
    </location>
</feature>
<evidence type="ECO:0000256" key="1">
    <source>
        <dbReference type="ARBA" id="ARBA00000971"/>
    </source>
</evidence>
<feature type="domain" description="PPIase cyclophilin-type" evidence="6">
    <location>
        <begin position="66"/>
        <end position="214"/>
    </location>
</feature>
<keyword evidence="3 5" id="KW-0697">Rotamase</keyword>
<comment type="similarity">
    <text evidence="5">Belongs to the cyclophilin-type PPIase family.</text>
</comment>
<dbReference type="InterPro" id="IPR029000">
    <property type="entry name" value="Cyclophilin-like_dom_sf"/>
</dbReference>